<reference evidence="1 2" key="1">
    <citation type="submission" date="2014-08" db="EMBL/GenBank/DDBJ databases">
        <title>Complete genome sequence of Corynebacterium aquilae S-613T(T) (=DSM 44791(T)), isolated from the choana of a healthy golden eagle.</title>
        <authorList>
            <person name="Ruckert C."/>
            <person name="Albersmeier A."/>
            <person name="Winkler A."/>
            <person name="Kalinowski J."/>
        </authorList>
    </citation>
    <scope>NUCLEOTIDE SEQUENCE [LARGE SCALE GENOMIC DNA]</scope>
    <source>
        <strain evidence="1 2">S-613</strain>
    </source>
</reference>
<dbReference type="AlphaFoldDB" id="A0A1L7CF51"/>
<sequence length="336" mass="38020">MSDPTPSPARFTIMADLYQLEDDPVGSSYSTSNDALPNLRHVGIGDLLTALKKGPVDLHIENLEPTPSRKIDHAAIRREELRRQTKANLQRARKEAVFEQPLFTTEQALNIIDRIERGEEIDMAAHGLPVACDHSELTPDSVHYPCWSYPGAHDHRRNWNARSFGMNVQILGCFKELLVVRAGEARTLLWHHDATALTHIVEAAENGLPMVYNSTAGMLHLETPNDRWLPDTVRVQDLKQTTPIPCPTHFNYHGAREEALHLEPHRMGPLPFGRHHPLSLDPRFYVEFKACDAQLHQRYMSGTLGRIPLSEADICPEDFRQIAVPSPVRQSLTDER</sequence>
<dbReference type="KEGG" id="caqu:CAQU_04195"/>
<evidence type="ECO:0000313" key="2">
    <source>
        <dbReference type="Proteomes" id="UP000185478"/>
    </source>
</evidence>
<name>A0A1L7CF51_9CORY</name>
<evidence type="ECO:0000313" key="1">
    <source>
        <dbReference type="EMBL" id="APT84403.1"/>
    </source>
</evidence>
<dbReference type="EMBL" id="CP009245">
    <property type="protein sequence ID" value="APT84403.1"/>
    <property type="molecule type" value="Genomic_DNA"/>
</dbReference>
<gene>
    <name evidence="1" type="ORF">CAQU_04195</name>
</gene>
<accession>A0A1L7CF51</accession>
<protein>
    <submittedName>
        <fullName evidence="1">Uncharacterized protein</fullName>
    </submittedName>
</protein>
<proteinExistence type="predicted"/>
<organism evidence="1 2">
    <name type="scientific">Corynebacterium aquilae DSM 44791</name>
    <dbReference type="NCBI Taxonomy" id="1431546"/>
    <lineage>
        <taxon>Bacteria</taxon>
        <taxon>Bacillati</taxon>
        <taxon>Actinomycetota</taxon>
        <taxon>Actinomycetes</taxon>
        <taxon>Mycobacteriales</taxon>
        <taxon>Corynebacteriaceae</taxon>
        <taxon>Corynebacterium</taxon>
    </lineage>
</organism>
<keyword evidence="2" id="KW-1185">Reference proteome</keyword>
<dbReference type="RefSeq" id="WP_075725460.1">
    <property type="nucleotide sequence ID" value="NZ_CP009245.1"/>
</dbReference>
<dbReference type="Proteomes" id="UP000185478">
    <property type="component" value="Chromosome"/>
</dbReference>